<evidence type="ECO:0000313" key="2">
    <source>
        <dbReference type="EMBL" id="MPM61132.1"/>
    </source>
</evidence>
<proteinExistence type="predicted"/>
<evidence type="ECO:0000259" key="1">
    <source>
        <dbReference type="SMART" id="SM00813"/>
    </source>
</evidence>
<organism evidence="2">
    <name type="scientific">bioreactor metagenome</name>
    <dbReference type="NCBI Taxonomy" id="1076179"/>
    <lineage>
        <taxon>unclassified sequences</taxon>
        <taxon>metagenomes</taxon>
        <taxon>ecological metagenomes</taxon>
    </lineage>
</organism>
<feature type="domain" description="Alpha-L-arabinofuranosidase C-terminal" evidence="1">
    <location>
        <begin position="4"/>
        <end position="178"/>
    </location>
</feature>
<dbReference type="GO" id="GO:0046556">
    <property type="term" value="F:alpha-L-arabinofuranosidase activity"/>
    <property type="evidence" value="ECO:0007669"/>
    <property type="project" value="UniProtKB-EC"/>
</dbReference>
<dbReference type="SMART" id="SM00813">
    <property type="entry name" value="Alpha-L-AF_C"/>
    <property type="match status" value="1"/>
</dbReference>
<dbReference type="EMBL" id="VSSQ01018167">
    <property type="protein sequence ID" value="MPM61132.1"/>
    <property type="molecule type" value="Genomic_DNA"/>
</dbReference>
<dbReference type="GO" id="GO:0000272">
    <property type="term" value="P:polysaccharide catabolic process"/>
    <property type="evidence" value="ECO:0007669"/>
    <property type="project" value="TreeGrafter"/>
</dbReference>
<dbReference type="PANTHER" id="PTHR43576:SF3">
    <property type="entry name" value="ALPHA-L-ARABINOFURANOSIDASE C"/>
    <property type="match status" value="1"/>
</dbReference>
<dbReference type="Gene3D" id="2.60.40.1180">
    <property type="entry name" value="Golgi alpha-mannosidase II"/>
    <property type="match status" value="1"/>
</dbReference>
<accession>A0A645B6U9</accession>
<dbReference type="AlphaFoldDB" id="A0A645B6U9"/>
<keyword evidence="2" id="KW-0326">Glycosidase</keyword>
<dbReference type="GO" id="GO:0046373">
    <property type="term" value="P:L-arabinose metabolic process"/>
    <property type="evidence" value="ECO:0007669"/>
    <property type="project" value="InterPro"/>
</dbReference>
<comment type="caution">
    <text evidence="2">The sequence shown here is derived from an EMBL/GenBank/DDBJ whole genome shotgun (WGS) entry which is preliminary data.</text>
</comment>
<dbReference type="PANTHER" id="PTHR43576">
    <property type="entry name" value="ALPHA-L-ARABINOFURANOSIDASE C-RELATED"/>
    <property type="match status" value="1"/>
</dbReference>
<sequence>MHQVTYTLRDALYVAGIINVMWRNCQQVGIATLAQLVNVLPLVKTNETTAFATTIYYPFVLAAKMGAEFLETKQDSPVFESQEISKNIKAHSSVPYLDVTATRKNDHTLSVLAINRHPENRMELVLEVAGRSIQRISQIESVQGASPLSFNDFSNPNQVGIKQHPVSNPEKLIFPPSSVNYFEIEI</sequence>
<protein>
    <submittedName>
        <fullName evidence="2">Intracellular exo-alpha-(1-&gt;5)-L-arabinofuranosidase</fullName>
        <ecNumber evidence="2">3.2.1.55</ecNumber>
    </submittedName>
</protein>
<keyword evidence="2" id="KW-0378">Hydrolase</keyword>
<gene>
    <name evidence="2" type="primary">abfA_7</name>
    <name evidence="2" type="ORF">SDC9_107986</name>
</gene>
<reference evidence="2" key="1">
    <citation type="submission" date="2019-08" db="EMBL/GenBank/DDBJ databases">
        <authorList>
            <person name="Kucharzyk K."/>
            <person name="Murdoch R.W."/>
            <person name="Higgins S."/>
            <person name="Loffler F."/>
        </authorList>
    </citation>
    <scope>NUCLEOTIDE SEQUENCE</scope>
</reference>
<dbReference type="EC" id="3.2.1.55" evidence="2"/>
<dbReference type="Pfam" id="PF06964">
    <property type="entry name" value="Alpha-L-AF_C"/>
    <property type="match status" value="1"/>
</dbReference>
<dbReference type="InterPro" id="IPR010720">
    <property type="entry name" value="Alpha-L-AF_C"/>
</dbReference>
<dbReference type="SUPFAM" id="SSF51011">
    <property type="entry name" value="Glycosyl hydrolase domain"/>
    <property type="match status" value="1"/>
</dbReference>
<dbReference type="Gene3D" id="3.20.20.80">
    <property type="entry name" value="Glycosidases"/>
    <property type="match status" value="1"/>
</dbReference>
<name>A0A645B6U9_9ZZZZ</name>
<dbReference type="InterPro" id="IPR013780">
    <property type="entry name" value="Glyco_hydro_b"/>
</dbReference>